<sequence length="844" mass="92991">MTTAAAATSATTDATVRPVDADVARGLAEQTIRRRDHLRAMAYTAGRTQADSYRRVVAAGIAPDLTYEELRDAARSSASTAAGLGRKRPGWWRALAMTVGYQNLTPDDLTDAAHLYRVARHMAPGGKWRPDETRLYLQVLQLTGAVDELESELTAVHELLEEDRLTLAVDLAAARHGVGSEEWNRKLDDLVGRWGVRPVRLTRDGRTPFDSLAAPGPSGTEDGPLVTVVMSAFRPGPEIFSAVRSILDQTWGNLELLVLDDASGPEFQDVLAEVARLDQRIRVLVQPQNRGTYAARNRAVREARGQFITFQDSDDWSHPERIARQVRPLLESGTVHSTISRSIRSTEDLGFQHLAKQTSRKNASSLMFPRAIIERLGAFDPIRKSADSEFIERLAAALPGEQILLDDQLAFVRLTAGSLSRGDFRARWVHPSRHEYTESYKTWHKAIRAGADPFVSPDPAQRSFQAPRRFAQDTGITVESPDLEVVLAGDFRADSYTMAPLYDELVALVEQGVRVGIMHIELAGRPETIPQRMSPEFRRMVDEGTVVHVLQTEEAHTDLLLIHDPAVLQLPPTEAQALDAERVAILAHRGGAESTGGALWSARDVTVAARDLFGKEPTWIPAGPAVRAELAAVPGLVVHDTDAVDPVLPHLWDARRLRTPSAQPVVGFASFEGADLWPASKDDFLAAYPTEDDVDVRLLGALEQVWSVIGRTPASRPAMEWLIYRPGDLSQRELFLQLDYVPCFPSDDVKQPPAYLTRAMAAGRVVIVPERFRPFYGDAAAYATPDGVLQLVRHLEQHPAERSELARAGAHHLETHHAADRFLKLVTGLLPSGSRARRDAPAAT</sequence>
<evidence type="ECO:0000313" key="3">
    <source>
        <dbReference type="Proteomes" id="UP001500843"/>
    </source>
</evidence>
<dbReference type="Proteomes" id="UP001500843">
    <property type="component" value="Unassembled WGS sequence"/>
</dbReference>
<name>A0ABP8WAZ6_9MICO</name>
<keyword evidence="3" id="KW-1185">Reference proteome</keyword>
<reference evidence="3" key="1">
    <citation type="journal article" date="2019" name="Int. J. Syst. Evol. Microbiol.">
        <title>The Global Catalogue of Microorganisms (GCM) 10K type strain sequencing project: providing services to taxonomists for standard genome sequencing and annotation.</title>
        <authorList>
            <consortium name="The Broad Institute Genomics Platform"/>
            <consortium name="The Broad Institute Genome Sequencing Center for Infectious Disease"/>
            <person name="Wu L."/>
            <person name="Ma J."/>
        </authorList>
    </citation>
    <scope>NUCLEOTIDE SEQUENCE [LARGE SCALE GENOMIC DNA]</scope>
    <source>
        <strain evidence="3">JCM 17975</strain>
    </source>
</reference>
<dbReference type="InterPro" id="IPR001173">
    <property type="entry name" value="Glyco_trans_2-like"/>
</dbReference>
<dbReference type="Gene3D" id="3.90.550.10">
    <property type="entry name" value="Spore Coat Polysaccharide Biosynthesis Protein SpsA, Chain A"/>
    <property type="match status" value="1"/>
</dbReference>
<comment type="caution">
    <text evidence="2">The sequence shown here is derived from an EMBL/GenBank/DDBJ whole genome shotgun (WGS) entry which is preliminary data.</text>
</comment>
<feature type="domain" description="Glycosyltransferase 2-like" evidence="1">
    <location>
        <begin position="227"/>
        <end position="352"/>
    </location>
</feature>
<dbReference type="InterPro" id="IPR029044">
    <property type="entry name" value="Nucleotide-diphossugar_trans"/>
</dbReference>
<protein>
    <recommendedName>
        <fullName evidence="1">Glycosyltransferase 2-like domain-containing protein</fullName>
    </recommendedName>
</protein>
<proteinExistence type="predicted"/>
<dbReference type="SUPFAM" id="SSF53448">
    <property type="entry name" value="Nucleotide-diphospho-sugar transferases"/>
    <property type="match status" value="1"/>
</dbReference>
<organism evidence="2 3">
    <name type="scientific">Promicromonospora umidemergens</name>
    <dbReference type="NCBI Taxonomy" id="629679"/>
    <lineage>
        <taxon>Bacteria</taxon>
        <taxon>Bacillati</taxon>
        <taxon>Actinomycetota</taxon>
        <taxon>Actinomycetes</taxon>
        <taxon>Micrococcales</taxon>
        <taxon>Promicromonosporaceae</taxon>
        <taxon>Promicromonospora</taxon>
    </lineage>
</organism>
<accession>A0ABP8WAZ6</accession>
<evidence type="ECO:0000259" key="1">
    <source>
        <dbReference type="Pfam" id="PF00535"/>
    </source>
</evidence>
<dbReference type="EMBL" id="BAABHM010000002">
    <property type="protein sequence ID" value="GAA4685981.1"/>
    <property type="molecule type" value="Genomic_DNA"/>
</dbReference>
<evidence type="ECO:0000313" key="2">
    <source>
        <dbReference type="EMBL" id="GAA4685981.1"/>
    </source>
</evidence>
<dbReference type="RefSeq" id="WP_253872193.1">
    <property type="nucleotide sequence ID" value="NZ_BAABHM010000002.1"/>
</dbReference>
<dbReference type="PANTHER" id="PTHR43685">
    <property type="entry name" value="GLYCOSYLTRANSFERASE"/>
    <property type="match status" value="1"/>
</dbReference>
<dbReference type="Pfam" id="PF00535">
    <property type="entry name" value="Glycos_transf_2"/>
    <property type="match status" value="1"/>
</dbReference>
<dbReference type="CDD" id="cd00761">
    <property type="entry name" value="Glyco_tranf_GTA_type"/>
    <property type="match status" value="1"/>
</dbReference>
<dbReference type="PANTHER" id="PTHR43685:SF11">
    <property type="entry name" value="GLYCOSYLTRANSFERASE TAGX-RELATED"/>
    <property type="match status" value="1"/>
</dbReference>
<gene>
    <name evidence="2" type="ORF">GCM10023198_00100</name>
</gene>
<dbReference type="InterPro" id="IPR050834">
    <property type="entry name" value="Glycosyltransf_2"/>
</dbReference>